<feature type="compositionally biased region" description="Acidic residues" evidence="1">
    <location>
        <begin position="134"/>
        <end position="150"/>
    </location>
</feature>
<reference evidence="2" key="1">
    <citation type="submission" date="2021-01" db="EMBL/GenBank/DDBJ databases">
        <authorList>
            <person name="Corre E."/>
            <person name="Pelletier E."/>
            <person name="Niang G."/>
            <person name="Scheremetjew M."/>
            <person name="Finn R."/>
            <person name="Kale V."/>
            <person name="Holt S."/>
            <person name="Cochrane G."/>
            <person name="Meng A."/>
            <person name="Brown T."/>
            <person name="Cohen L."/>
        </authorList>
    </citation>
    <scope>NUCLEOTIDE SEQUENCE</scope>
    <source>
        <strain evidence="2">Isolate 1302-5</strain>
    </source>
</reference>
<evidence type="ECO:0000256" key="1">
    <source>
        <dbReference type="SAM" id="MobiDB-lite"/>
    </source>
</evidence>
<feature type="region of interest" description="Disordered" evidence="1">
    <location>
        <begin position="126"/>
        <end position="150"/>
    </location>
</feature>
<name>A0A7S4JRQ6_9STRA</name>
<protein>
    <submittedName>
        <fullName evidence="2">Uncharacterized protein</fullName>
    </submittedName>
</protein>
<sequence length="150" mass="16870">MILGSKLSRQLSDEKRRLAKELLELTPTHAGVPDGKKLETIQAISESDAKTLFRNDQAGGGPDSFVTTYGENPKLDEIEDPFLDKNYVNELLRLSKRRIAAEISEGDTPGRNIDEEDDFASAWMKQQYGQQLEYPEESDDAQDDSETYLA</sequence>
<accession>A0A7S4JRQ6</accession>
<dbReference type="AlphaFoldDB" id="A0A7S4JRQ6"/>
<gene>
    <name evidence="2" type="ORF">OAUR00152_LOCUS32693</name>
</gene>
<organism evidence="2">
    <name type="scientific">Odontella aurita</name>
    <dbReference type="NCBI Taxonomy" id="265563"/>
    <lineage>
        <taxon>Eukaryota</taxon>
        <taxon>Sar</taxon>
        <taxon>Stramenopiles</taxon>
        <taxon>Ochrophyta</taxon>
        <taxon>Bacillariophyta</taxon>
        <taxon>Mediophyceae</taxon>
        <taxon>Biddulphiophycidae</taxon>
        <taxon>Eupodiscales</taxon>
        <taxon>Odontellaceae</taxon>
        <taxon>Odontella</taxon>
    </lineage>
</organism>
<dbReference type="EMBL" id="HBKQ01047392">
    <property type="protein sequence ID" value="CAE2272192.1"/>
    <property type="molecule type" value="Transcribed_RNA"/>
</dbReference>
<proteinExistence type="predicted"/>
<evidence type="ECO:0000313" key="2">
    <source>
        <dbReference type="EMBL" id="CAE2272192.1"/>
    </source>
</evidence>